<evidence type="ECO:0000256" key="1">
    <source>
        <dbReference type="ARBA" id="ARBA00004496"/>
    </source>
</evidence>
<evidence type="ECO:0000256" key="8">
    <source>
        <dbReference type="ARBA" id="ARBA00023125"/>
    </source>
</evidence>
<keyword evidence="4 9" id="KW-0808">Transferase</keyword>
<dbReference type="Gene3D" id="3.70.10.10">
    <property type="match status" value="1"/>
</dbReference>
<dbReference type="GO" id="GO:0009360">
    <property type="term" value="C:DNA polymerase III complex"/>
    <property type="evidence" value="ECO:0007669"/>
    <property type="project" value="InterPro"/>
</dbReference>
<dbReference type="STRING" id="1619044.UY92_C0012G0023"/>
<dbReference type="InterPro" id="IPR022634">
    <property type="entry name" value="DNA_polIII_beta_N"/>
</dbReference>
<evidence type="ECO:0000256" key="2">
    <source>
        <dbReference type="ARBA" id="ARBA00010752"/>
    </source>
</evidence>
<dbReference type="Pfam" id="PF00712">
    <property type="entry name" value="DNA_pol3_beta"/>
    <property type="match status" value="1"/>
</dbReference>
<keyword evidence="6 9" id="KW-0235">DNA replication</keyword>
<keyword evidence="5 9" id="KW-0548">Nucleotidyltransferase</keyword>
<comment type="function">
    <text evidence="9">Confers DNA tethering and processivity to DNA polymerases and other proteins. Acts as a clamp, forming a ring around DNA (a reaction catalyzed by the clamp-loading complex) which diffuses in an ATP-independent manner freely and bidirectionally along dsDNA. Initially characterized for its ability to contact the catalytic subunit of DNA polymerase III (Pol III), a complex, multichain enzyme responsible for most of the replicative synthesis in bacteria; Pol III exhibits 3'-5' exonuclease proofreading activity. The beta chain is required for initiation of replication as well as for processivity of DNA replication.</text>
</comment>
<evidence type="ECO:0000256" key="7">
    <source>
        <dbReference type="ARBA" id="ARBA00022932"/>
    </source>
</evidence>
<dbReference type="PIRSF" id="PIRSF000804">
    <property type="entry name" value="DNA_pol_III_b"/>
    <property type="match status" value="1"/>
</dbReference>
<organism evidence="13 14">
    <name type="scientific">Candidatus Magasanikbacteria bacterium GW2011_GWA2_56_11</name>
    <dbReference type="NCBI Taxonomy" id="1619044"/>
    <lineage>
        <taxon>Bacteria</taxon>
        <taxon>Candidatus Magasanikiibacteriota</taxon>
    </lineage>
</organism>
<dbReference type="SUPFAM" id="SSF55979">
    <property type="entry name" value="DNA clamp"/>
    <property type="match status" value="3"/>
</dbReference>
<comment type="similarity">
    <text evidence="2 9">Belongs to the beta sliding clamp family.</text>
</comment>
<dbReference type="GO" id="GO:0005737">
    <property type="term" value="C:cytoplasm"/>
    <property type="evidence" value="ECO:0007669"/>
    <property type="project" value="UniProtKB-SubCell"/>
</dbReference>
<dbReference type="GO" id="GO:0003677">
    <property type="term" value="F:DNA binding"/>
    <property type="evidence" value="ECO:0007669"/>
    <property type="project" value="UniProtKB-UniRule"/>
</dbReference>
<evidence type="ECO:0000256" key="3">
    <source>
        <dbReference type="ARBA" id="ARBA00022490"/>
    </source>
</evidence>
<comment type="subunit">
    <text evidence="9">Forms a ring-shaped head-to-tail homodimer around DNA.</text>
</comment>
<dbReference type="SMART" id="SM00480">
    <property type="entry name" value="POL3Bc"/>
    <property type="match status" value="1"/>
</dbReference>
<protein>
    <recommendedName>
        <fullName evidence="9">Beta sliding clamp</fullName>
    </recommendedName>
</protein>
<keyword evidence="7 9" id="KW-0239">DNA-directed DNA polymerase</keyword>
<comment type="caution">
    <text evidence="13">The sequence shown here is derived from an EMBL/GenBank/DDBJ whole genome shotgun (WGS) entry which is preliminary data.</text>
</comment>
<dbReference type="InterPro" id="IPR022635">
    <property type="entry name" value="DNA_polIII_beta_C"/>
</dbReference>
<dbReference type="EMBL" id="LCRX01000012">
    <property type="protein sequence ID" value="KKW41944.1"/>
    <property type="molecule type" value="Genomic_DNA"/>
</dbReference>
<dbReference type="Gene3D" id="3.10.150.10">
    <property type="entry name" value="DNA Polymerase III, subunit A, domain 2"/>
    <property type="match status" value="1"/>
</dbReference>
<dbReference type="Pfam" id="PF02767">
    <property type="entry name" value="DNA_pol3_beta_2"/>
    <property type="match status" value="1"/>
</dbReference>
<comment type="subcellular location">
    <subcellularLocation>
        <location evidence="1 9">Cytoplasm</location>
    </subcellularLocation>
</comment>
<reference evidence="13 14" key="1">
    <citation type="journal article" date="2015" name="Nature">
        <title>rRNA introns, odd ribosomes, and small enigmatic genomes across a large radiation of phyla.</title>
        <authorList>
            <person name="Brown C.T."/>
            <person name="Hug L.A."/>
            <person name="Thomas B.C."/>
            <person name="Sharon I."/>
            <person name="Castelle C.J."/>
            <person name="Singh A."/>
            <person name="Wilkins M.J."/>
            <person name="Williams K.H."/>
            <person name="Banfield J.F."/>
        </authorList>
    </citation>
    <scope>NUCLEOTIDE SEQUENCE [LARGE SCALE GENOMIC DNA]</scope>
</reference>
<evidence type="ECO:0000256" key="5">
    <source>
        <dbReference type="ARBA" id="ARBA00022695"/>
    </source>
</evidence>
<feature type="domain" description="DNA polymerase III beta sliding clamp N-terminal" evidence="10">
    <location>
        <begin position="1"/>
        <end position="118"/>
    </location>
</feature>
<keyword evidence="3 9" id="KW-0963">Cytoplasm</keyword>
<feature type="domain" description="DNA polymerase III beta sliding clamp C-terminal" evidence="12">
    <location>
        <begin position="253"/>
        <end position="374"/>
    </location>
</feature>
<keyword evidence="8" id="KW-0238">DNA-binding</keyword>
<gene>
    <name evidence="13" type="ORF">UY92_C0012G0023</name>
</gene>
<dbReference type="GO" id="GO:0006271">
    <property type="term" value="P:DNA strand elongation involved in DNA replication"/>
    <property type="evidence" value="ECO:0007669"/>
    <property type="project" value="TreeGrafter"/>
</dbReference>
<dbReference type="Pfam" id="PF02768">
    <property type="entry name" value="DNA_pol3_beta_3"/>
    <property type="match status" value="1"/>
</dbReference>
<evidence type="ECO:0000256" key="9">
    <source>
        <dbReference type="PIRNR" id="PIRNR000804"/>
    </source>
</evidence>
<dbReference type="PANTHER" id="PTHR30478">
    <property type="entry name" value="DNA POLYMERASE III SUBUNIT BETA"/>
    <property type="match status" value="1"/>
</dbReference>
<dbReference type="GO" id="GO:0008408">
    <property type="term" value="F:3'-5' exonuclease activity"/>
    <property type="evidence" value="ECO:0007669"/>
    <property type="project" value="InterPro"/>
</dbReference>
<accession>A0A0G2B909</accession>
<evidence type="ECO:0000256" key="6">
    <source>
        <dbReference type="ARBA" id="ARBA00022705"/>
    </source>
</evidence>
<evidence type="ECO:0000259" key="10">
    <source>
        <dbReference type="Pfam" id="PF00712"/>
    </source>
</evidence>
<dbReference type="PANTHER" id="PTHR30478:SF0">
    <property type="entry name" value="BETA SLIDING CLAMP"/>
    <property type="match status" value="1"/>
</dbReference>
<evidence type="ECO:0000256" key="4">
    <source>
        <dbReference type="ARBA" id="ARBA00022679"/>
    </source>
</evidence>
<feature type="domain" description="DNA polymerase III beta sliding clamp central" evidence="11">
    <location>
        <begin position="130"/>
        <end position="250"/>
    </location>
</feature>
<dbReference type="CDD" id="cd00140">
    <property type="entry name" value="beta_clamp"/>
    <property type="match status" value="1"/>
</dbReference>
<dbReference type="InterPro" id="IPR001001">
    <property type="entry name" value="DNA_polIII_beta"/>
</dbReference>
<dbReference type="InterPro" id="IPR046938">
    <property type="entry name" value="DNA_clamp_sf"/>
</dbReference>
<evidence type="ECO:0000313" key="13">
    <source>
        <dbReference type="EMBL" id="KKW41944.1"/>
    </source>
</evidence>
<evidence type="ECO:0000259" key="11">
    <source>
        <dbReference type="Pfam" id="PF02767"/>
    </source>
</evidence>
<dbReference type="InterPro" id="IPR022637">
    <property type="entry name" value="DNA_polIII_beta_cen"/>
</dbReference>
<proteinExistence type="inferred from homology"/>
<evidence type="ECO:0000313" key="14">
    <source>
        <dbReference type="Proteomes" id="UP000033870"/>
    </source>
</evidence>
<evidence type="ECO:0000259" key="12">
    <source>
        <dbReference type="Pfam" id="PF02768"/>
    </source>
</evidence>
<dbReference type="AlphaFoldDB" id="A0A0G2B909"/>
<sequence>MRFTCTRDNLLHALDVVSPLAGKHTHLPILTNVLIQASESRVEFVSTNLEVAVRAHVRAKVDTAGAYTVPAKTLSDYIHLITTEQVEIIQEGAELAITAGSSSTKIKGAPADDYPVIPAIDEDHAYAANREVLKTALSRVAIAVAKNEIRPELSGINWQFFPDRYPGLVLAATDSYRLAEAKMPLAQGADKNITSLVPARVVYEIVRLLTLTKDIEAKEPVRLWVSDNQIAVRYDIFELTARLIQGKYPDYTQIIPSSFKTAAVFPVDLMVNKIKAASLFTAAGVNAVSFDLNVAGQTVGVSSTSTQTGEHSSELEADVKGEENSILLNHRYVLDGLQHLGGAEAVLHVNSADAPCMLKPKEETDYLYIVMPIRQ</sequence>
<dbReference type="GO" id="GO:0003887">
    <property type="term" value="F:DNA-directed DNA polymerase activity"/>
    <property type="evidence" value="ECO:0007669"/>
    <property type="project" value="UniProtKB-UniRule"/>
</dbReference>
<dbReference type="NCBIfam" id="TIGR00663">
    <property type="entry name" value="dnan"/>
    <property type="match status" value="1"/>
</dbReference>
<dbReference type="Proteomes" id="UP000033870">
    <property type="component" value="Unassembled WGS sequence"/>
</dbReference>
<name>A0A0G2B909_9BACT</name>